<proteinExistence type="predicted"/>
<protein>
    <submittedName>
        <fullName evidence="1">Multidrug transporter</fullName>
    </submittedName>
</protein>
<reference evidence="1" key="1">
    <citation type="journal article" date="2021" name="PeerJ">
        <title>Extensive microbial diversity within the chicken gut microbiome revealed by metagenomics and culture.</title>
        <authorList>
            <person name="Gilroy R."/>
            <person name="Ravi A."/>
            <person name="Getino M."/>
            <person name="Pursley I."/>
            <person name="Horton D.L."/>
            <person name="Alikhan N.F."/>
            <person name="Baker D."/>
            <person name="Gharbi K."/>
            <person name="Hall N."/>
            <person name="Watson M."/>
            <person name="Adriaenssens E.M."/>
            <person name="Foster-Nyarko E."/>
            <person name="Jarju S."/>
            <person name="Secka A."/>
            <person name="Antonio M."/>
            <person name="Oren A."/>
            <person name="Chaudhuri R.R."/>
            <person name="La Ragione R."/>
            <person name="Hildebrand F."/>
            <person name="Pallen M.J."/>
        </authorList>
    </citation>
    <scope>NUCLEOTIDE SEQUENCE</scope>
    <source>
        <strain evidence="1">CHK191-13928</strain>
    </source>
</reference>
<reference evidence="1" key="2">
    <citation type="submission" date="2021-04" db="EMBL/GenBank/DDBJ databases">
        <authorList>
            <person name="Gilroy R."/>
        </authorList>
    </citation>
    <scope>NUCLEOTIDE SEQUENCE</scope>
    <source>
        <strain evidence="1">CHK191-13928</strain>
    </source>
</reference>
<dbReference type="EMBL" id="DXEM01000015">
    <property type="protein sequence ID" value="HIX67527.1"/>
    <property type="molecule type" value="Genomic_DNA"/>
</dbReference>
<evidence type="ECO:0000313" key="1">
    <source>
        <dbReference type="EMBL" id="HIX67527.1"/>
    </source>
</evidence>
<comment type="caution">
    <text evidence="1">The sequence shown here is derived from an EMBL/GenBank/DDBJ whole genome shotgun (WGS) entry which is preliminary data.</text>
</comment>
<organism evidence="1 2">
    <name type="scientific">Candidatus Anaerostipes excrementavium</name>
    <dbReference type="NCBI Taxonomy" id="2838463"/>
    <lineage>
        <taxon>Bacteria</taxon>
        <taxon>Bacillati</taxon>
        <taxon>Bacillota</taxon>
        <taxon>Clostridia</taxon>
        <taxon>Lachnospirales</taxon>
        <taxon>Lachnospiraceae</taxon>
        <taxon>Anaerostipes</taxon>
    </lineage>
</organism>
<dbReference type="Proteomes" id="UP000886721">
    <property type="component" value="Unassembled WGS sequence"/>
</dbReference>
<dbReference type="AlphaFoldDB" id="A0A9D2B9R5"/>
<sequence length="111" mass="13614">MSYGANRPNEKDWKLFRKKLPKWQEQYIDQMNKEYKEILAQDKKPSDIFWELENRIWQDKKKTGVMIRKRNSRSNMWIHIIELLEEGAITLNDLSDFSEDLQEKARWVMNH</sequence>
<gene>
    <name evidence="1" type="ORF">H9735_05290</name>
</gene>
<name>A0A9D2B9R5_9FIRM</name>
<evidence type="ECO:0000313" key="2">
    <source>
        <dbReference type="Proteomes" id="UP000886721"/>
    </source>
</evidence>
<accession>A0A9D2B9R5</accession>